<sequence>MLNFTMLDINFTNNEEVSRNNVEDIFSSYSYKEFGNIVITDLDDDITYDGKKLCAIEFSRYGNNYNEEFCIISYRVVNKAKLTLTLKRLIEDNSYFLTKLILGYKFKDYFYSSSIDSKAVSKGISDFITKNNFRGDEMLAFENMIERLRENYIASKKTEAALEYEIYHI</sequence>
<reference evidence="1" key="1">
    <citation type="journal article" date="2021" name="Proc. Natl. Acad. Sci. U.S.A.">
        <title>A Catalog of Tens of Thousands of Viruses from Human Metagenomes Reveals Hidden Associations with Chronic Diseases.</title>
        <authorList>
            <person name="Tisza M.J."/>
            <person name="Buck C.B."/>
        </authorList>
    </citation>
    <scope>NUCLEOTIDE SEQUENCE</scope>
    <source>
        <strain evidence="1">CtBrv3</strain>
    </source>
</reference>
<protein>
    <submittedName>
        <fullName evidence="1">Uncharacterized protein</fullName>
    </submittedName>
</protein>
<accession>A0A8S5PCL2</accession>
<organism evidence="1">
    <name type="scientific">Myoviridae sp. ctBrv3</name>
    <dbReference type="NCBI Taxonomy" id="2825047"/>
    <lineage>
        <taxon>Viruses</taxon>
        <taxon>Duplodnaviria</taxon>
        <taxon>Heunggongvirae</taxon>
        <taxon>Uroviricota</taxon>
        <taxon>Caudoviricetes</taxon>
    </lineage>
</organism>
<name>A0A8S5PCL2_9CAUD</name>
<proteinExistence type="predicted"/>
<dbReference type="EMBL" id="BK015387">
    <property type="protein sequence ID" value="DAE04416.1"/>
    <property type="molecule type" value="Genomic_DNA"/>
</dbReference>
<evidence type="ECO:0000313" key="1">
    <source>
        <dbReference type="EMBL" id="DAE04416.1"/>
    </source>
</evidence>